<gene>
    <name evidence="1" type="ORF">GJU40_14520</name>
</gene>
<comment type="caution">
    <text evidence="1">The sequence shown here is derived from an EMBL/GenBank/DDBJ whole genome shotgun (WGS) entry which is preliminary data.</text>
</comment>
<evidence type="ECO:0000313" key="1">
    <source>
        <dbReference type="EMBL" id="MRX73360.1"/>
    </source>
</evidence>
<dbReference type="Proteomes" id="UP000448867">
    <property type="component" value="Unassembled WGS sequence"/>
</dbReference>
<reference evidence="1 2" key="1">
    <citation type="submission" date="2019-11" db="EMBL/GenBank/DDBJ databases">
        <title>Bacillus lacus genome.</title>
        <authorList>
            <person name="Allen C.J."/>
            <person name="Newman J.D."/>
        </authorList>
    </citation>
    <scope>NUCLEOTIDE SEQUENCE [LARGE SCALE GENOMIC DNA]</scope>
    <source>
        <strain evidence="1 2">KCTC 33946</strain>
    </source>
</reference>
<organism evidence="1 2">
    <name type="scientific">Metabacillus lacus</name>
    <dbReference type="NCBI Taxonomy" id="1983721"/>
    <lineage>
        <taxon>Bacteria</taxon>
        <taxon>Bacillati</taxon>
        <taxon>Bacillota</taxon>
        <taxon>Bacilli</taxon>
        <taxon>Bacillales</taxon>
        <taxon>Bacillaceae</taxon>
        <taxon>Metabacillus</taxon>
    </lineage>
</organism>
<accession>A0A7X2J0Z4</accession>
<evidence type="ECO:0008006" key="3">
    <source>
        <dbReference type="Google" id="ProtNLM"/>
    </source>
</evidence>
<keyword evidence="2" id="KW-1185">Reference proteome</keyword>
<protein>
    <recommendedName>
        <fullName evidence="3">YtxH domain-containing protein</fullName>
    </recommendedName>
</protein>
<name>A0A7X2J0Z4_9BACI</name>
<dbReference type="OrthoDB" id="2353585at2"/>
<sequence length="107" mass="12135">MGLNKLFKSILVGAAAGAVLSLLDKPTRTKVIESGQRAKNKAIDIYQNPESLAEQVRTKIDETRSTVDSLQDDWAFYNEKFQELKKTTPQVLEFIQETKEIFQKKSS</sequence>
<dbReference type="EMBL" id="WKKI01000033">
    <property type="protein sequence ID" value="MRX73360.1"/>
    <property type="molecule type" value="Genomic_DNA"/>
</dbReference>
<dbReference type="RefSeq" id="WP_154308826.1">
    <property type="nucleotide sequence ID" value="NZ_WKKI01000033.1"/>
</dbReference>
<dbReference type="AlphaFoldDB" id="A0A7X2J0Z4"/>
<evidence type="ECO:0000313" key="2">
    <source>
        <dbReference type="Proteomes" id="UP000448867"/>
    </source>
</evidence>
<proteinExistence type="predicted"/>